<dbReference type="SMART" id="SM00422">
    <property type="entry name" value="HTH_MERR"/>
    <property type="match status" value="1"/>
</dbReference>
<dbReference type="SUPFAM" id="SSF55136">
    <property type="entry name" value="Probable bacterial effector-binding domain"/>
    <property type="match status" value="1"/>
</dbReference>
<name>A0A6L9XXQ0_9MICO</name>
<evidence type="ECO:0000313" key="3">
    <source>
        <dbReference type="EMBL" id="NEN06025.1"/>
    </source>
</evidence>
<dbReference type="InterPro" id="IPR047057">
    <property type="entry name" value="MerR_fam"/>
</dbReference>
<dbReference type="InterPro" id="IPR009061">
    <property type="entry name" value="DNA-bd_dom_put_sf"/>
</dbReference>
<accession>A0A6L9XXQ0</accession>
<dbReference type="PANTHER" id="PTHR30204:SF97">
    <property type="entry name" value="MERR FAMILY REGULATORY PROTEIN"/>
    <property type="match status" value="1"/>
</dbReference>
<keyword evidence="1" id="KW-0238">DNA-binding</keyword>
<dbReference type="InterPro" id="IPR000551">
    <property type="entry name" value="MerR-type_HTH_dom"/>
</dbReference>
<dbReference type="Gene3D" id="1.10.1660.10">
    <property type="match status" value="1"/>
</dbReference>
<gene>
    <name evidence="3" type="ORF">G3T36_09070</name>
</gene>
<dbReference type="PANTHER" id="PTHR30204">
    <property type="entry name" value="REDOX-CYCLING DRUG-SENSING TRANSCRIPTIONAL ACTIVATOR SOXR"/>
    <property type="match status" value="1"/>
</dbReference>
<dbReference type="AlphaFoldDB" id="A0A6L9XXQ0"/>
<dbReference type="Gene3D" id="3.20.80.10">
    <property type="entry name" value="Regulatory factor, effector binding domain"/>
    <property type="match status" value="1"/>
</dbReference>
<dbReference type="GO" id="GO:0003677">
    <property type="term" value="F:DNA binding"/>
    <property type="evidence" value="ECO:0007669"/>
    <property type="project" value="UniProtKB-KW"/>
</dbReference>
<evidence type="ECO:0000259" key="2">
    <source>
        <dbReference type="PROSITE" id="PS50937"/>
    </source>
</evidence>
<proteinExistence type="predicted"/>
<dbReference type="Pfam" id="PF13411">
    <property type="entry name" value="MerR_1"/>
    <property type="match status" value="1"/>
</dbReference>
<dbReference type="PROSITE" id="PS50937">
    <property type="entry name" value="HTH_MERR_2"/>
    <property type="match status" value="1"/>
</dbReference>
<protein>
    <submittedName>
        <fullName evidence="3">MerR family transcriptional regulator</fullName>
    </submittedName>
</protein>
<comment type="caution">
    <text evidence="3">The sequence shown here is derived from an EMBL/GenBank/DDBJ whole genome shotgun (WGS) entry which is preliminary data.</text>
</comment>
<dbReference type="GO" id="GO:0003700">
    <property type="term" value="F:DNA-binding transcription factor activity"/>
    <property type="evidence" value="ECO:0007669"/>
    <property type="project" value="InterPro"/>
</dbReference>
<organism evidence="3 4">
    <name type="scientific">Leifsonia tongyongensis</name>
    <dbReference type="NCBI Taxonomy" id="1268043"/>
    <lineage>
        <taxon>Bacteria</taxon>
        <taxon>Bacillati</taxon>
        <taxon>Actinomycetota</taxon>
        <taxon>Actinomycetes</taxon>
        <taxon>Micrococcales</taxon>
        <taxon>Microbacteriaceae</taxon>
        <taxon>Leifsonia</taxon>
    </lineage>
</organism>
<evidence type="ECO:0000256" key="1">
    <source>
        <dbReference type="ARBA" id="ARBA00023125"/>
    </source>
</evidence>
<reference evidence="3 4" key="1">
    <citation type="journal article" date="2014" name="J. Microbiol.">
        <title>Diaminobutyricibacter tongyongensis gen. nov., sp. nov. and Homoserinibacter gongjuensis gen. nov., sp. nov. belong to the family Microbacteriaceae.</title>
        <authorList>
            <person name="Kim S.J."/>
            <person name="Ahn J.H."/>
            <person name="Weon H.Y."/>
            <person name="Hamada M."/>
            <person name="Suzuki K."/>
            <person name="Kwon S.W."/>
        </authorList>
    </citation>
    <scope>NUCLEOTIDE SEQUENCE [LARGE SCALE GENOMIC DNA]</scope>
    <source>
        <strain evidence="3 4">NBRC 108724</strain>
    </source>
</reference>
<evidence type="ECO:0000313" key="4">
    <source>
        <dbReference type="Proteomes" id="UP000474967"/>
    </source>
</evidence>
<dbReference type="InterPro" id="IPR011256">
    <property type="entry name" value="Reg_factor_effector_dom_sf"/>
</dbReference>
<dbReference type="InterPro" id="IPR029442">
    <property type="entry name" value="GyrI-like"/>
</dbReference>
<feature type="domain" description="HTH merR-type" evidence="2">
    <location>
        <begin position="12"/>
        <end position="73"/>
    </location>
</feature>
<dbReference type="RefSeq" id="WP_163289484.1">
    <property type="nucleotide sequence ID" value="NZ_JAAGWY010000002.1"/>
</dbReference>
<dbReference type="EMBL" id="JAAGWY010000002">
    <property type="protein sequence ID" value="NEN06025.1"/>
    <property type="molecule type" value="Genomic_DNA"/>
</dbReference>
<dbReference type="SUPFAM" id="SSF46955">
    <property type="entry name" value="Putative DNA-binding domain"/>
    <property type="match status" value="1"/>
</dbReference>
<dbReference type="Proteomes" id="UP000474967">
    <property type="component" value="Unassembled WGS sequence"/>
</dbReference>
<sequence>MGLILSGTFQVRSRLSAKALRLYAEQGILEPVHVDPANRYRYYSEDQLLEARLINMLRALEMPLASIRAVLKSKGAERAQLIDAYWKRREAQLWGQHNLAAYVISVVSAEKETTMTVQSRTVPETTYLTEVKRVSPPEIPGFIQGSADRLAEQAGRFGGWAGPLTTIYETPVNDDTDGDVRNAVPVRAGVTTDDVEPPTEVLVEAAGEEAYTRITKAQVQYPQILQAYDEVYAWLTEHKLTPRLAPREIYFADFMAAEPDDDVCDIAVPYNT</sequence>
<dbReference type="Pfam" id="PF06445">
    <property type="entry name" value="GyrI-like"/>
    <property type="match status" value="1"/>
</dbReference>
<keyword evidence="4" id="KW-1185">Reference proteome</keyword>